<evidence type="ECO:0000313" key="12">
    <source>
        <dbReference type="EMBL" id="OJJ07424.1"/>
    </source>
</evidence>
<dbReference type="InterPro" id="IPR036396">
    <property type="entry name" value="Cyt_P450_sf"/>
</dbReference>
<evidence type="ECO:0000256" key="11">
    <source>
        <dbReference type="SAM" id="Phobius"/>
    </source>
</evidence>
<dbReference type="Pfam" id="PF00067">
    <property type="entry name" value="p450"/>
    <property type="match status" value="1"/>
</dbReference>
<dbReference type="CDD" id="cd11060">
    <property type="entry name" value="CYP57A1-like"/>
    <property type="match status" value="1"/>
</dbReference>
<dbReference type="GO" id="GO:0044550">
    <property type="term" value="P:secondary metabolite biosynthetic process"/>
    <property type="evidence" value="ECO:0007669"/>
    <property type="project" value="UniProtKB-ARBA"/>
</dbReference>
<evidence type="ECO:0000256" key="8">
    <source>
        <dbReference type="ARBA" id="ARBA00023033"/>
    </source>
</evidence>
<comment type="similarity">
    <text evidence="3 10">Belongs to the cytochrome P450 family.</text>
</comment>
<dbReference type="STRING" id="1036611.A0A1L9Q0X5"/>
<evidence type="ECO:0000256" key="4">
    <source>
        <dbReference type="ARBA" id="ARBA00022617"/>
    </source>
</evidence>
<keyword evidence="7 9" id="KW-0408">Iron</keyword>
<dbReference type="PANTHER" id="PTHR24305:SF229">
    <property type="entry name" value="P450, PUTATIVE (EUROFUNG)-RELATED"/>
    <property type="match status" value="1"/>
</dbReference>
<dbReference type="FunFam" id="1.10.630.10:FF:000050">
    <property type="entry name" value="Cytochrome P450 monooxygenase"/>
    <property type="match status" value="1"/>
</dbReference>
<dbReference type="PANTHER" id="PTHR24305">
    <property type="entry name" value="CYTOCHROME P450"/>
    <property type="match status" value="1"/>
</dbReference>
<evidence type="ECO:0000256" key="7">
    <source>
        <dbReference type="ARBA" id="ARBA00023004"/>
    </source>
</evidence>
<dbReference type="GeneID" id="63729141"/>
<keyword evidence="4 9" id="KW-0349">Heme</keyword>
<dbReference type="InterPro" id="IPR001128">
    <property type="entry name" value="Cyt_P450"/>
</dbReference>
<evidence type="ECO:0008006" key="14">
    <source>
        <dbReference type="Google" id="ProtNLM"/>
    </source>
</evidence>
<dbReference type="InterPro" id="IPR017972">
    <property type="entry name" value="Cyt_P450_CS"/>
</dbReference>
<dbReference type="Proteomes" id="UP000184073">
    <property type="component" value="Unassembled WGS sequence"/>
</dbReference>
<protein>
    <recommendedName>
        <fullName evidence="14">Cytochrome P450</fullName>
    </recommendedName>
</protein>
<keyword evidence="13" id="KW-1185">Reference proteome</keyword>
<gene>
    <name evidence="12" type="ORF">ASPVEDRAFT_46741</name>
</gene>
<comment type="cofactor">
    <cofactor evidence="1 9">
        <name>heme</name>
        <dbReference type="ChEBI" id="CHEBI:30413"/>
    </cofactor>
</comment>
<dbReference type="AlphaFoldDB" id="A0A1L9Q0X5"/>
<evidence type="ECO:0000256" key="3">
    <source>
        <dbReference type="ARBA" id="ARBA00010617"/>
    </source>
</evidence>
<keyword evidence="11" id="KW-1133">Transmembrane helix</keyword>
<dbReference type="PROSITE" id="PS00086">
    <property type="entry name" value="CYTOCHROME_P450"/>
    <property type="match status" value="1"/>
</dbReference>
<evidence type="ECO:0000256" key="9">
    <source>
        <dbReference type="PIRSR" id="PIRSR602401-1"/>
    </source>
</evidence>
<dbReference type="InterPro" id="IPR002401">
    <property type="entry name" value="Cyt_P450_E_grp-I"/>
</dbReference>
<comment type="subcellular location">
    <subcellularLocation>
        <location evidence="2">Membrane</location>
        <topology evidence="2">Single-pass membrane protein</topology>
    </subcellularLocation>
</comment>
<evidence type="ECO:0000256" key="2">
    <source>
        <dbReference type="ARBA" id="ARBA00004167"/>
    </source>
</evidence>
<dbReference type="EMBL" id="KV878137">
    <property type="protein sequence ID" value="OJJ07424.1"/>
    <property type="molecule type" value="Genomic_DNA"/>
</dbReference>
<name>A0A1L9Q0X5_ASPVE</name>
<feature type="transmembrane region" description="Helical" evidence="11">
    <location>
        <begin position="12"/>
        <end position="30"/>
    </location>
</feature>
<keyword evidence="6 10" id="KW-0560">Oxidoreductase</keyword>
<dbReference type="OrthoDB" id="3934656at2759"/>
<dbReference type="GO" id="GO:0016020">
    <property type="term" value="C:membrane"/>
    <property type="evidence" value="ECO:0007669"/>
    <property type="project" value="UniProtKB-SubCell"/>
</dbReference>
<evidence type="ECO:0000256" key="6">
    <source>
        <dbReference type="ARBA" id="ARBA00023002"/>
    </source>
</evidence>
<dbReference type="InterPro" id="IPR050121">
    <property type="entry name" value="Cytochrome_P450_monoxygenase"/>
</dbReference>
<accession>A0A1L9Q0X5</accession>
<proteinExistence type="inferred from homology"/>
<dbReference type="RefSeq" id="XP_040673186.1">
    <property type="nucleotide sequence ID" value="XM_040813630.1"/>
</dbReference>
<dbReference type="GO" id="GO:0020037">
    <property type="term" value="F:heme binding"/>
    <property type="evidence" value="ECO:0007669"/>
    <property type="project" value="InterPro"/>
</dbReference>
<sequence length="505" mass="56858">MDLATLNTATLAQNAIIGLLTYVSVWIIYARWFHPLSRFPGPFWASVSRVCTILHVLPGDSEKTQRKLHDKYGPIVRIAPNELVTSDPQAVKTLYGVKSSTAKTDFYLAFRPPWARYPDHFSSAGGKQHADRRRIVTNVYSMTSILQSEQYIEKCIDIWIKKLGDMADRKESFDLWLWTRMYAYDVVGELYFSKMFGFLEEGGDHLGYIQAVDDLIPIQFLAANMPTYIRGLFMLTGILFSKVRRALKALGDLTDATNAMLKSRLAALDSVSTKPQRADILGKLLDISRKDGERLDFILDDIKMEAFGAFFAGSETTALTLSGILYHILRDPRVYAKLTAEIDAAVQSDQLTIPITYNEASKLPYLTACIKEGIRMHPVTGVSFPRHAPPSGCQIGGHWVPGNARIGVNPAIVQFDKTVFGDDADVFRPERWIEGDAVEMDRYIMHFGMGSRTCLGKHIAMCEVYKAIPRLLISFALELASDEMHTTSYWLHKPVAIDVKVRRRS</sequence>
<dbReference type="GO" id="GO:0016705">
    <property type="term" value="F:oxidoreductase activity, acting on paired donors, with incorporation or reduction of molecular oxygen"/>
    <property type="evidence" value="ECO:0007669"/>
    <property type="project" value="InterPro"/>
</dbReference>
<dbReference type="GO" id="GO:0005506">
    <property type="term" value="F:iron ion binding"/>
    <property type="evidence" value="ECO:0007669"/>
    <property type="project" value="InterPro"/>
</dbReference>
<keyword evidence="11" id="KW-0812">Transmembrane</keyword>
<keyword evidence="8 10" id="KW-0503">Monooxygenase</keyword>
<dbReference type="PRINTS" id="PR00385">
    <property type="entry name" value="P450"/>
</dbReference>
<dbReference type="VEuPathDB" id="FungiDB:ASPVEDRAFT_46741"/>
<evidence type="ECO:0000256" key="5">
    <source>
        <dbReference type="ARBA" id="ARBA00022723"/>
    </source>
</evidence>
<feature type="binding site" description="axial binding residue" evidence="9">
    <location>
        <position position="454"/>
    </location>
    <ligand>
        <name>heme</name>
        <dbReference type="ChEBI" id="CHEBI:30413"/>
    </ligand>
    <ligandPart>
        <name>Fe</name>
        <dbReference type="ChEBI" id="CHEBI:18248"/>
    </ligandPart>
</feature>
<dbReference type="SUPFAM" id="SSF48264">
    <property type="entry name" value="Cytochrome P450"/>
    <property type="match status" value="1"/>
</dbReference>
<keyword evidence="5 9" id="KW-0479">Metal-binding</keyword>
<keyword evidence="11" id="KW-0472">Membrane</keyword>
<evidence type="ECO:0000313" key="13">
    <source>
        <dbReference type="Proteomes" id="UP000184073"/>
    </source>
</evidence>
<evidence type="ECO:0000256" key="1">
    <source>
        <dbReference type="ARBA" id="ARBA00001971"/>
    </source>
</evidence>
<dbReference type="PRINTS" id="PR00463">
    <property type="entry name" value="EP450I"/>
</dbReference>
<reference evidence="13" key="1">
    <citation type="journal article" date="2017" name="Genome Biol.">
        <title>Comparative genomics reveals high biological diversity and specific adaptations in the industrially and medically important fungal genus Aspergillus.</title>
        <authorList>
            <person name="de Vries R.P."/>
            <person name="Riley R."/>
            <person name="Wiebenga A."/>
            <person name="Aguilar-Osorio G."/>
            <person name="Amillis S."/>
            <person name="Uchima C.A."/>
            <person name="Anderluh G."/>
            <person name="Asadollahi M."/>
            <person name="Askin M."/>
            <person name="Barry K."/>
            <person name="Battaglia E."/>
            <person name="Bayram O."/>
            <person name="Benocci T."/>
            <person name="Braus-Stromeyer S.A."/>
            <person name="Caldana C."/>
            <person name="Canovas D."/>
            <person name="Cerqueira G.C."/>
            <person name="Chen F."/>
            <person name="Chen W."/>
            <person name="Choi C."/>
            <person name="Clum A."/>
            <person name="Dos Santos R.A."/>
            <person name="Damasio A.R."/>
            <person name="Diallinas G."/>
            <person name="Emri T."/>
            <person name="Fekete E."/>
            <person name="Flipphi M."/>
            <person name="Freyberg S."/>
            <person name="Gallo A."/>
            <person name="Gournas C."/>
            <person name="Habgood R."/>
            <person name="Hainaut M."/>
            <person name="Harispe M.L."/>
            <person name="Henrissat B."/>
            <person name="Hilden K.S."/>
            <person name="Hope R."/>
            <person name="Hossain A."/>
            <person name="Karabika E."/>
            <person name="Karaffa L."/>
            <person name="Karanyi Z."/>
            <person name="Krasevec N."/>
            <person name="Kuo A."/>
            <person name="Kusch H."/>
            <person name="LaButti K."/>
            <person name="Lagendijk E.L."/>
            <person name="Lapidus A."/>
            <person name="Levasseur A."/>
            <person name="Lindquist E."/>
            <person name="Lipzen A."/>
            <person name="Logrieco A.F."/>
            <person name="MacCabe A."/>
            <person name="Maekelae M.R."/>
            <person name="Malavazi I."/>
            <person name="Melin P."/>
            <person name="Meyer V."/>
            <person name="Mielnichuk N."/>
            <person name="Miskei M."/>
            <person name="Molnar A.P."/>
            <person name="Mule G."/>
            <person name="Ngan C.Y."/>
            <person name="Orejas M."/>
            <person name="Orosz E."/>
            <person name="Ouedraogo J.P."/>
            <person name="Overkamp K.M."/>
            <person name="Park H.-S."/>
            <person name="Perrone G."/>
            <person name="Piumi F."/>
            <person name="Punt P.J."/>
            <person name="Ram A.F."/>
            <person name="Ramon A."/>
            <person name="Rauscher S."/>
            <person name="Record E."/>
            <person name="Riano-Pachon D.M."/>
            <person name="Robert V."/>
            <person name="Roehrig J."/>
            <person name="Ruller R."/>
            <person name="Salamov A."/>
            <person name="Salih N.S."/>
            <person name="Samson R.A."/>
            <person name="Sandor E."/>
            <person name="Sanguinetti M."/>
            <person name="Schuetze T."/>
            <person name="Sepcic K."/>
            <person name="Shelest E."/>
            <person name="Sherlock G."/>
            <person name="Sophianopoulou V."/>
            <person name="Squina F.M."/>
            <person name="Sun H."/>
            <person name="Susca A."/>
            <person name="Todd R.B."/>
            <person name="Tsang A."/>
            <person name="Unkles S.E."/>
            <person name="van de Wiele N."/>
            <person name="van Rossen-Uffink D."/>
            <person name="Oliveira J.V."/>
            <person name="Vesth T.C."/>
            <person name="Visser J."/>
            <person name="Yu J.-H."/>
            <person name="Zhou M."/>
            <person name="Andersen M.R."/>
            <person name="Archer D.B."/>
            <person name="Baker S.E."/>
            <person name="Benoit I."/>
            <person name="Brakhage A.A."/>
            <person name="Braus G.H."/>
            <person name="Fischer R."/>
            <person name="Frisvad J.C."/>
            <person name="Goldman G.H."/>
            <person name="Houbraken J."/>
            <person name="Oakley B."/>
            <person name="Pocsi I."/>
            <person name="Scazzocchio C."/>
            <person name="Seiboth B."/>
            <person name="vanKuyk P.A."/>
            <person name="Wortman J."/>
            <person name="Dyer P.S."/>
            <person name="Grigoriev I.V."/>
        </authorList>
    </citation>
    <scope>NUCLEOTIDE SEQUENCE [LARGE SCALE GENOMIC DNA]</scope>
    <source>
        <strain evidence="13">CBS 583.65</strain>
    </source>
</reference>
<dbReference type="Gene3D" id="1.10.630.10">
    <property type="entry name" value="Cytochrome P450"/>
    <property type="match status" value="1"/>
</dbReference>
<organism evidence="12 13">
    <name type="scientific">Aspergillus versicolor CBS 583.65</name>
    <dbReference type="NCBI Taxonomy" id="1036611"/>
    <lineage>
        <taxon>Eukaryota</taxon>
        <taxon>Fungi</taxon>
        <taxon>Dikarya</taxon>
        <taxon>Ascomycota</taxon>
        <taxon>Pezizomycotina</taxon>
        <taxon>Eurotiomycetes</taxon>
        <taxon>Eurotiomycetidae</taxon>
        <taxon>Eurotiales</taxon>
        <taxon>Aspergillaceae</taxon>
        <taxon>Aspergillus</taxon>
        <taxon>Aspergillus subgen. Nidulantes</taxon>
    </lineage>
</organism>
<evidence type="ECO:0000256" key="10">
    <source>
        <dbReference type="RuleBase" id="RU000461"/>
    </source>
</evidence>
<dbReference type="GO" id="GO:0004497">
    <property type="term" value="F:monooxygenase activity"/>
    <property type="evidence" value="ECO:0007669"/>
    <property type="project" value="UniProtKB-KW"/>
</dbReference>